<proteinExistence type="predicted"/>
<accession>A0A0E3FAB5</accession>
<reference evidence="1 2" key="1">
    <citation type="submission" date="2013-12" db="EMBL/GenBank/DDBJ databases">
        <title>Ecological redundancy of diverse viral populations within a natural community.</title>
        <authorList>
            <person name="Gregory A.C."/>
            <person name="LaButti K."/>
            <person name="Copeland A."/>
            <person name="Woyke T."/>
            <person name="Sullivan M.B."/>
        </authorList>
    </citation>
    <scope>NUCLEOTIDE SEQUENCE [LARGE SCALE GENOMIC DNA]</scope>
    <source>
        <strain evidence="1">Syn7803US103</strain>
    </source>
</reference>
<gene>
    <name evidence="1" type="ORF">Syn7803US103_187</name>
</gene>
<dbReference type="EMBL" id="KJ019069">
    <property type="protein sequence ID" value="AIX24082.1"/>
    <property type="molecule type" value="Genomic_DNA"/>
</dbReference>
<organism evidence="1 2">
    <name type="scientific">Synechococcus phage ACG-2014j</name>
    <dbReference type="NCBI Taxonomy" id="1493514"/>
    <lineage>
        <taxon>Viruses</taxon>
        <taxon>Duplodnaviria</taxon>
        <taxon>Heunggongvirae</taxon>
        <taxon>Uroviricota</taxon>
        <taxon>Caudoviricetes</taxon>
        <taxon>Pantevenvirales</taxon>
        <taxon>Kyanoviridae</taxon>
        <taxon>Potamoivirus</taxon>
        <taxon>Potamoivirus tusconj</taxon>
    </lineage>
</organism>
<sequence>MADRFPLIVNAISKKIEEIVAGDNLELTGNGLIISGDTGAGKYLTSDGTTVFWGDPGNVYLTQSQTLTNKTLESSIISGSNNTITNIPNSALINSGITINGSTIALGGTVTTPDNNTTYTIAAVDGASAARKIIRLTSGGNAGSGIDDDITLIAGTNVTLDRSNDDITINSSYVDTDTITTLQSEVGGSAQSGAITIAASGSSTVSQNAGTKTITISSSYIDTITRLRATAGQVFSASDFTFLDGGATTVTQSVDGNGDPTITYSSVDTITRIKGGGAGSFVTGDTTFTGGTNVTVSQAGNIITVDSVDTNTVTRLSSGSNAVVSGDFNFTSSGATSLTQTTVGGVTTINISSANDDTGASLQASGGLILQGTNFRLKNYNTFSGNTLMKWDSGNDQLTDSIITDNGSTVTITGDLVVEGTQTILNVSTLQVEDNDIELRKGNNLTGTNGGITLNRTTDSSGNITSYVALQWNESVGYWRSWDGSVEKRFVTEGETQILTNKTLTSPTLTAPVLGSATATSINGLVISSTASATLDIASSKTLDVDRDLSLTSDNNSASINVNFRQGGNVAYTSDTLASFSSTTSTQIRGLITDTTGTGRLVFQDSPTFLTSLNTTSTGFTLFNSSVTNITAFGAAGIITMGQSGGTMTVNQSLVVNEDLTVGTGISDTITFNGTVNSENADILIRGTATDPMSVGRGGGAVNTNTRVGVSALQSNTSGSQNTALGYQALFTNNSGAANTAVGNRALRANGVGSNNIGIGRDVLLVNLEGSKNVAMGNNALESNTSGDSNVCIGHYAGFDVLGSGNVLIGPAYNENSGDVTFRPPSVSGDNQLVIGSGGQAWVRGDSNFDVTFNNDVTVDQDVIVKGNLTVNGIQTIVKSNIVQITDKNIELASIVSTQFVASATDGTADITSINPTAGLIPGMEVTTSTAGFTVPSNTIIVSISGNTATLSNNISGNGQITLTAIGPSDSAAEDGGIIVKGSTDKSILWKGSDAGVTYNSWVSSEHFDLASGKYLSLDAIRIADPNTSTIGPNNGTTTGLIDVTGGSNGYNLGSAVVGAAATSFNFTGTGEITLPNGDTAQRNSSPLNGMLRYNGQTNVFEGYSNGAWGSIGGNVAISSPAPSNSVEGDLWYDSDDGRLFVYYNDGVTTQWVDASPNGVPTDLIIEGTTELRGTATTRAILPDADDTYDLGSATKRWANIYSADLQLSNEGGANDVDGTWGQYTIQEGEHDLFLINRRSGKKYKFNLTEVN</sequence>
<protein>
    <submittedName>
        <fullName evidence="1">Structural protein</fullName>
    </submittedName>
</protein>
<name>A0A0E3FAB5_9CAUD</name>
<dbReference type="RefSeq" id="YP_009134169.1">
    <property type="nucleotide sequence ID" value="NC_026926.1"/>
</dbReference>
<dbReference type="GeneID" id="24171365"/>
<dbReference type="Proteomes" id="UP000033008">
    <property type="component" value="Segment"/>
</dbReference>
<evidence type="ECO:0000313" key="2">
    <source>
        <dbReference type="Proteomes" id="UP000033008"/>
    </source>
</evidence>
<dbReference type="KEGG" id="vg:24171365"/>
<evidence type="ECO:0000313" key="1">
    <source>
        <dbReference type="EMBL" id="AIX24082.1"/>
    </source>
</evidence>